<dbReference type="InterPro" id="IPR005186">
    <property type="entry name" value="FlaG"/>
</dbReference>
<protein>
    <submittedName>
        <fullName evidence="1">Flagellar protein FlaG</fullName>
    </submittedName>
</protein>
<gene>
    <name evidence="1" type="ORF">FE782_19675</name>
</gene>
<keyword evidence="1" id="KW-0969">Cilium</keyword>
<dbReference type="EMBL" id="VCIW01000014">
    <property type="protein sequence ID" value="TLS50648.1"/>
    <property type="molecule type" value="Genomic_DNA"/>
</dbReference>
<dbReference type="Gene3D" id="3.30.160.170">
    <property type="entry name" value="FlaG-like"/>
    <property type="match status" value="1"/>
</dbReference>
<dbReference type="Pfam" id="PF03646">
    <property type="entry name" value="FlaG"/>
    <property type="match status" value="1"/>
</dbReference>
<organism evidence="1 2">
    <name type="scientific">Paenibacillus antri</name>
    <dbReference type="NCBI Taxonomy" id="2582848"/>
    <lineage>
        <taxon>Bacteria</taxon>
        <taxon>Bacillati</taxon>
        <taxon>Bacillota</taxon>
        <taxon>Bacilli</taxon>
        <taxon>Bacillales</taxon>
        <taxon>Paenibacillaceae</taxon>
        <taxon>Paenibacillus</taxon>
    </lineage>
</organism>
<sequence length="129" mass="14557">MNTSSNYYVPISVEPTAEARPIRSDASTNNSVPARLINSTNDLRRAELSGEQYNISEEQLVRAIEQAIKKVEGRTTNLQFSVHEQTKRISVKVTDRATGEVIREIPPEKTLDFVAKLWEMAGILVDEKR</sequence>
<evidence type="ECO:0000313" key="2">
    <source>
        <dbReference type="Proteomes" id="UP000309676"/>
    </source>
</evidence>
<comment type="caution">
    <text evidence="1">The sequence shown here is derived from an EMBL/GenBank/DDBJ whole genome shotgun (WGS) entry which is preliminary data.</text>
</comment>
<keyword evidence="2" id="KW-1185">Reference proteome</keyword>
<dbReference type="PANTHER" id="PTHR37166">
    <property type="entry name" value="PROTEIN FLAG"/>
    <property type="match status" value="1"/>
</dbReference>
<accession>A0A5R9GBA6</accession>
<name>A0A5R9GBA6_9BACL</name>
<dbReference type="Proteomes" id="UP000309676">
    <property type="component" value="Unassembled WGS sequence"/>
</dbReference>
<keyword evidence="1" id="KW-0966">Cell projection</keyword>
<keyword evidence="1" id="KW-0282">Flagellum</keyword>
<dbReference type="InterPro" id="IPR035924">
    <property type="entry name" value="FlaG-like_sf"/>
</dbReference>
<dbReference type="AlphaFoldDB" id="A0A5R9GBA6"/>
<evidence type="ECO:0000313" key="1">
    <source>
        <dbReference type="EMBL" id="TLS50648.1"/>
    </source>
</evidence>
<reference evidence="1 2" key="1">
    <citation type="submission" date="2019-05" db="EMBL/GenBank/DDBJ databases">
        <authorList>
            <person name="Narsing Rao M.P."/>
            <person name="Li W.J."/>
        </authorList>
    </citation>
    <scope>NUCLEOTIDE SEQUENCE [LARGE SCALE GENOMIC DNA]</scope>
    <source>
        <strain evidence="1 2">SYSU_K30003</strain>
    </source>
</reference>
<dbReference type="SUPFAM" id="SSF160214">
    <property type="entry name" value="FlaG-like"/>
    <property type="match status" value="1"/>
</dbReference>
<proteinExistence type="predicted"/>
<dbReference type="OrthoDB" id="9799867at2"/>
<dbReference type="PANTHER" id="PTHR37166:SF1">
    <property type="entry name" value="PROTEIN FLAG"/>
    <property type="match status" value="1"/>
</dbReference>